<name>A0AAW5EQ49_NOVHA</name>
<dbReference type="EMBL" id="JAIBCX010000004">
    <property type="protein sequence ID" value="MCJ8352943.1"/>
    <property type="molecule type" value="Genomic_DNA"/>
</dbReference>
<sequence>MVNEQELSKLTPRWSPGTFRKMVIAAATKLADHGVRSPSMKFFENFGSECEDWANEKIDQAITAGSDEEAVSCIHDVRRCLRSVEHDVFLLVEEAIDPIISRLALNLFLYGNDGYNDLQHCHAWGASSDEPEWGTIWSMHQTIRDFTPAFLFKICMRGDSRFLAVECHAPTRILPEDERDRLRARTLMISGVPVIAFSPSEIEADACACTNEICDALAILATELIDLNNIDSVMRIDFRPRS</sequence>
<evidence type="ECO:0000313" key="2">
    <source>
        <dbReference type="Proteomes" id="UP001202887"/>
    </source>
</evidence>
<dbReference type="RefSeq" id="WP_247066234.1">
    <property type="nucleotide sequence ID" value="NZ_CP094849.1"/>
</dbReference>
<protein>
    <submittedName>
        <fullName evidence="1">Uncharacterized protein</fullName>
    </submittedName>
</protein>
<comment type="caution">
    <text evidence="1">The sequence shown here is derived from an EMBL/GenBank/DDBJ whole genome shotgun (WGS) entry which is preliminary data.</text>
</comment>
<gene>
    <name evidence="1" type="ORF">K1W68_02890</name>
</gene>
<evidence type="ECO:0000313" key="1">
    <source>
        <dbReference type="EMBL" id="MCJ8352943.1"/>
    </source>
</evidence>
<accession>A0AAW5EQ49</accession>
<dbReference type="Proteomes" id="UP001202887">
    <property type="component" value="Unassembled WGS sequence"/>
</dbReference>
<dbReference type="AlphaFoldDB" id="A0AAW5EQ49"/>
<reference evidence="1" key="2">
    <citation type="submission" date="2022-03" db="EMBL/GenBank/DDBJ databases">
        <authorList>
            <person name="Ryngajllo M."/>
            <person name="Jacek P."/>
            <person name="Kubiak K."/>
        </authorList>
    </citation>
    <scope>NUCLEOTIDE SEQUENCE</scope>
    <source>
        <strain evidence="1">SI1</strain>
    </source>
</reference>
<reference evidence="1" key="1">
    <citation type="journal article" date="2021" name="Polymers (Basel)">
        <title>Highly Stretchable Bacterial Cellulose Produced by Komagataeibacter hansenii SI1.</title>
        <authorList>
            <person name="Cielecka I."/>
            <person name="Ryngajllo M."/>
            <person name="Maniukiewicz W."/>
            <person name="Bielecki S."/>
        </authorList>
    </citation>
    <scope>NUCLEOTIDE SEQUENCE</scope>
    <source>
        <strain evidence="1">SI1</strain>
    </source>
</reference>
<organism evidence="1 2">
    <name type="scientific">Novacetimonas hansenii</name>
    <name type="common">Komagataeibacter hansenii</name>
    <dbReference type="NCBI Taxonomy" id="436"/>
    <lineage>
        <taxon>Bacteria</taxon>
        <taxon>Pseudomonadati</taxon>
        <taxon>Pseudomonadota</taxon>
        <taxon>Alphaproteobacteria</taxon>
        <taxon>Acetobacterales</taxon>
        <taxon>Acetobacteraceae</taxon>
        <taxon>Novacetimonas</taxon>
    </lineage>
</organism>
<proteinExistence type="predicted"/>